<accession>Q7U7Y0</accession>
<evidence type="ECO:0000313" key="2">
    <source>
        <dbReference type="EMBL" id="CAE07363.1"/>
    </source>
</evidence>
<dbReference type="InterPro" id="IPR036514">
    <property type="entry name" value="SGNH_hydro_sf"/>
</dbReference>
<dbReference type="KEGG" id="syw:SYNW0848"/>
<protein>
    <recommendedName>
        <fullName evidence="4">SGNH hydrolase-type esterase domain-containing protein</fullName>
    </recommendedName>
</protein>
<feature type="region of interest" description="Disordered" evidence="1">
    <location>
        <begin position="76"/>
        <end position="104"/>
    </location>
</feature>
<keyword evidence="3" id="KW-1185">Reference proteome</keyword>
<name>Q7U7Y0_PARMW</name>
<dbReference type="GO" id="GO:0016788">
    <property type="term" value="F:hydrolase activity, acting on ester bonds"/>
    <property type="evidence" value="ECO:0007669"/>
    <property type="project" value="InterPro"/>
</dbReference>
<evidence type="ECO:0000256" key="1">
    <source>
        <dbReference type="SAM" id="MobiDB-lite"/>
    </source>
</evidence>
<proteinExistence type="predicted"/>
<dbReference type="Pfam" id="PF00657">
    <property type="entry name" value="Lipase_GDSL"/>
    <property type="match status" value="1"/>
</dbReference>
<evidence type="ECO:0008006" key="4">
    <source>
        <dbReference type="Google" id="ProtNLM"/>
    </source>
</evidence>
<reference evidence="2 3" key="1">
    <citation type="journal article" date="2003" name="Nature">
        <title>The genome of a motile marine Synechococcus.</title>
        <authorList>
            <person name="Palenik B."/>
            <person name="Brahamsha B."/>
            <person name="Larimer F."/>
            <person name="Land M."/>
            <person name="Hauser L."/>
            <person name="Chain P."/>
            <person name="Lamerdin J."/>
            <person name="Regala W."/>
            <person name="Allen E.A."/>
            <person name="McCarren J."/>
            <person name="Paulsen I."/>
            <person name="Dufresne A."/>
            <person name="Partensky F."/>
            <person name="Webb E."/>
            <person name="Waterbury J."/>
        </authorList>
    </citation>
    <scope>NUCLEOTIDE SEQUENCE [LARGE SCALE GENOMIC DNA]</scope>
    <source>
        <strain evidence="2 3">WH8102</strain>
    </source>
</reference>
<gene>
    <name evidence="2" type="ordered locus">SYNW0848</name>
</gene>
<dbReference type="Proteomes" id="UP000001422">
    <property type="component" value="Chromosome"/>
</dbReference>
<dbReference type="InterPro" id="IPR001087">
    <property type="entry name" value="GDSL"/>
</dbReference>
<dbReference type="SUPFAM" id="SSF52266">
    <property type="entry name" value="SGNH hydrolase"/>
    <property type="match status" value="1"/>
</dbReference>
<dbReference type="EMBL" id="BX569691">
    <property type="protein sequence ID" value="CAE07363.1"/>
    <property type="molecule type" value="Genomic_DNA"/>
</dbReference>
<sequence>MAVSGGSQLRWRVQGRVVDSDWICKTSSPMTSTLLILGASLMDAGNVSRASDDLVLGEQIAIAMGGDPQDVQLFPLPDHPRPQSARLHNYAHGGAQSGSGPSLEEEAGNVRIGFKRQVRAVRRHAAFYQSLSDVDVLISAGANDLLDQLEDGSAFAAVLNTEHRRDDRQLICSNAKRIVRYLRRGVDRLTGLVDEVVVAGAFPVSVTPEVQSTAEKLDSATSDRLVEILDGIGAKVQRKLERHFADDGSVAVLNLKAAWDRVQAPSFVDAVHPSSDTSRQLAELIVPELMQQLNSFGFSEG</sequence>
<dbReference type="eggNOG" id="ENOG5030I5W">
    <property type="taxonomic scope" value="Bacteria"/>
</dbReference>
<dbReference type="Gene3D" id="3.40.50.1110">
    <property type="entry name" value="SGNH hydrolase"/>
    <property type="match status" value="1"/>
</dbReference>
<evidence type="ECO:0000313" key="3">
    <source>
        <dbReference type="Proteomes" id="UP000001422"/>
    </source>
</evidence>
<dbReference type="HOGENOM" id="CLU_923529_0_0_3"/>
<organism evidence="2 3">
    <name type="scientific">Parasynechococcus marenigrum (strain WH8102)</name>
    <dbReference type="NCBI Taxonomy" id="84588"/>
    <lineage>
        <taxon>Bacteria</taxon>
        <taxon>Bacillati</taxon>
        <taxon>Cyanobacteriota</taxon>
        <taxon>Cyanophyceae</taxon>
        <taxon>Synechococcales</taxon>
        <taxon>Prochlorococcaceae</taxon>
        <taxon>Parasynechococcus</taxon>
        <taxon>Parasynechococcus marenigrum</taxon>
    </lineage>
</organism>
<dbReference type="AlphaFoldDB" id="Q7U7Y0"/>
<dbReference type="STRING" id="84588.SYNW0848"/>